<dbReference type="AlphaFoldDB" id="A0A1L9S5C0"/>
<dbReference type="PANTHER" id="PTHR42060:SF1">
    <property type="entry name" value="NHL REPEAT-CONTAINING PROTEIN"/>
    <property type="match status" value="1"/>
</dbReference>
<dbReference type="GeneID" id="34611720"/>
<dbReference type="Gene3D" id="2.120.10.30">
    <property type="entry name" value="TolB, C-terminal domain"/>
    <property type="match status" value="1"/>
</dbReference>
<evidence type="ECO:0000313" key="2">
    <source>
        <dbReference type="EMBL" id="OJJ42366.1"/>
    </source>
</evidence>
<evidence type="ECO:0008006" key="4">
    <source>
        <dbReference type="Google" id="ProtNLM"/>
    </source>
</evidence>
<sequence>MWLSLGFVSLLLSVVGLPQASCRPQASCQPSLPLPVREVYKFPTFPTYLEGIYARANGDLLAVTAFPDAFVYYLTGVDTDSPTVTLLQHFTEINTLTSIIETSPDVFTILGGNTSAYATAVPGTFGVWELDLRSPHHPAQAREMVRLSSGGFMTSMDMISPTNVLVADASMGLVWQVDLQSKTYELALQDPLMDSPSWAPAPVGISNIKLHHGYLYWSNAFAATFSRIPVTVDGFAAPGARGELITTVRSIFLDKFAFGGGGGGTADTVWAMTNADSRVVAIRPDGEYLTVAGQSDQMTVAGGVTGVFGRVPGDTHTFYVATGGGFNFPINGSIVEPGKIVAIDTSGFC</sequence>
<name>A0A1L9S5C0_9EURO</name>
<dbReference type="EMBL" id="KV878360">
    <property type="protein sequence ID" value="OJJ42366.1"/>
    <property type="molecule type" value="Genomic_DNA"/>
</dbReference>
<feature type="chain" id="PRO_5012657051" description="SMP-30/Gluconolactonase/LRE-like region domain-containing protein" evidence="1">
    <location>
        <begin position="23"/>
        <end position="349"/>
    </location>
</feature>
<gene>
    <name evidence="2" type="ORF">ASPZODRAFT_147353</name>
</gene>
<keyword evidence="1" id="KW-0732">Signal</keyword>
<proteinExistence type="predicted"/>
<evidence type="ECO:0000313" key="3">
    <source>
        <dbReference type="Proteomes" id="UP000184188"/>
    </source>
</evidence>
<evidence type="ECO:0000256" key="1">
    <source>
        <dbReference type="SAM" id="SignalP"/>
    </source>
</evidence>
<dbReference type="PANTHER" id="PTHR42060">
    <property type="entry name" value="NHL REPEAT-CONTAINING PROTEIN-RELATED"/>
    <property type="match status" value="1"/>
</dbReference>
<dbReference type="SUPFAM" id="SSF63829">
    <property type="entry name" value="Calcium-dependent phosphotriesterase"/>
    <property type="match status" value="1"/>
</dbReference>
<dbReference type="VEuPathDB" id="FungiDB:ASPZODRAFT_147353"/>
<dbReference type="STRING" id="1073090.A0A1L9S5C0"/>
<dbReference type="OrthoDB" id="9977941at2759"/>
<organism evidence="2 3">
    <name type="scientific">Penicilliopsis zonata CBS 506.65</name>
    <dbReference type="NCBI Taxonomy" id="1073090"/>
    <lineage>
        <taxon>Eukaryota</taxon>
        <taxon>Fungi</taxon>
        <taxon>Dikarya</taxon>
        <taxon>Ascomycota</taxon>
        <taxon>Pezizomycotina</taxon>
        <taxon>Eurotiomycetes</taxon>
        <taxon>Eurotiomycetidae</taxon>
        <taxon>Eurotiales</taxon>
        <taxon>Aspergillaceae</taxon>
        <taxon>Penicilliopsis</taxon>
    </lineage>
</organism>
<dbReference type="RefSeq" id="XP_022576876.1">
    <property type="nucleotide sequence ID" value="XM_022725255.1"/>
</dbReference>
<keyword evidence="3" id="KW-1185">Reference proteome</keyword>
<protein>
    <recommendedName>
        <fullName evidence="4">SMP-30/Gluconolactonase/LRE-like region domain-containing protein</fullName>
    </recommendedName>
</protein>
<feature type="signal peptide" evidence="1">
    <location>
        <begin position="1"/>
        <end position="22"/>
    </location>
</feature>
<dbReference type="Proteomes" id="UP000184188">
    <property type="component" value="Unassembled WGS sequence"/>
</dbReference>
<dbReference type="InterPro" id="IPR052998">
    <property type="entry name" value="Hetero-Diels-Alderase-like"/>
</dbReference>
<reference evidence="3" key="1">
    <citation type="journal article" date="2017" name="Genome Biol.">
        <title>Comparative genomics reveals high biological diversity and specific adaptations in the industrially and medically important fungal genus Aspergillus.</title>
        <authorList>
            <person name="de Vries R.P."/>
            <person name="Riley R."/>
            <person name="Wiebenga A."/>
            <person name="Aguilar-Osorio G."/>
            <person name="Amillis S."/>
            <person name="Uchima C.A."/>
            <person name="Anderluh G."/>
            <person name="Asadollahi M."/>
            <person name="Askin M."/>
            <person name="Barry K."/>
            <person name="Battaglia E."/>
            <person name="Bayram O."/>
            <person name="Benocci T."/>
            <person name="Braus-Stromeyer S.A."/>
            <person name="Caldana C."/>
            <person name="Canovas D."/>
            <person name="Cerqueira G.C."/>
            <person name="Chen F."/>
            <person name="Chen W."/>
            <person name="Choi C."/>
            <person name="Clum A."/>
            <person name="Dos Santos R.A."/>
            <person name="Damasio A.R."/>
            <person name="Diallinas G."/>
            <person name="Emri T."/>
            <person name="Fekete E."/>
            <person name="Flipphi M."/>
            <person name="Freyberg S."/>
            <person name="Gallo A."/>
            <person name="Gournas C."/>
            <person name="Habgood R."/>
            <person name="Hainaut M."/>
            <person name="Harispe M.L."/>
            <person name="Henrissat B."/>
            <person name="Hilden K.S."/>
            <person name="Hope R."/>
            <person name="Hossain A."/>
            <person name="Karabika E."/>
            <person name="Karaffa L."/>
            <person name="Karanyi Z."/>
            <person name="Krasevec N."/>
            <person name="Kuo A."/>
            <person name="Kusch H."/>
            <person name="LaButti K."/>
            <person name="Lagendijk E.L."/>
            <person name="Lapidus A."/>
            <person name="Levasseur A."/>
            <person name="Lindquist E."/>
            <person name="Lipzen A."/>
            <person name="Logrieco A.F."/>
            <person name="MacCabe A."/>
            <person name="Maekelae M.R."/>
            <person name="Malavazi I."/>
            <person name="Melin P."/>
            <person name="Meyer V."/>
            <person name="Mielnichuk N."/>
            <person name="Miskei M."/>
            <person name="Molnar A.P."/>
            <person name="Mule G."/>
            <person name="Ngan C.Y."/>
            <person name="Orejas M."/>
            <person name="Orosz E."/>
            <person name="Ouedraogo J.P."/>
            <person name="Overkamp K.M."/>
            <person name="Park H.-S."/>
            <person name="Perrone G."/>
            <person name="Piumi F."/>
            <person name="Punt P.J."/>
            <person name="Ram A.F."/>
            <person name="Ramon A."/>
            <person name="Rauscher S."/>
            <person name="Record E."/>
            <person name="Riano-Pachon D.M."/>
            <person name="Robert V."/>
            <person name="Roehrig J."/>
            <person name="Ruller R."/>
            <person name="Salamov A."/>
            <person name="Salih N.S."/>
            <person name="Samson R.A."/>
            <person name="Sandor E."/>
            <person name="Sanguinetti M."/>
            <person name="Schuetze T."/>
            <person name="Sepcic K."/>
            <person name="Shelest E."/>
            <person name="Sherlock G."/>
            <person name="Sophianopoulou V."/>
            <person name="Squina F.M."/>
            <person name="Sun H."/>
            <person name="Susca A."/>
            <person name="Todd R.B."/>
            <person name="Tsang A."/>
            <person name="Unkles S.E."/>
            <person name="van de Wiele N."/>
            <person name="van Rossen-Uffink D."/>
            <person name="Oliveira J.V."/>
            <person name="Vesth T.C."/>
            <person name="Visser J."/>
            <person name="Yu J.-H."/>
            <person name="Zhou M."/>
            <person name="Andersen M.R."/>
            <person name="Archer D.B."/>
            <person name="Baker S.E."/>
            <person name="Benoit I."/>
            <person name="Brakhage A.A."/>
            <person name="Braus G.H."/>
            <person name="Fischer R."/>
            <person name="Frisvad J.C."/>
            <person name="Goldman G.H."/>
            <person name="Houbraken J."/>
            <person name="Oakley B."/>
            <person name="Pocsi I."/>
            <person name="Scazzocchio C."/>
            <person name="Seiboth B."/>
            <person name="vanKuyk P.A."/>
            <person name="Wortman J."/>
            <person name="Dyer P.S."/>
            <person name="Grigoriev I.V."/>
        </authorList>
    </citation>
    <scope>NUCLEOTIDE SEQUENCE [LARGE SCALE GENOMIC DNA]</scope>
    <source>
        <strain evidence="3">CBS 506.65</strain>
    </source>
</reference>
<dbReference type="InterPro" id="IPR011042">
    <property type="entry name" value="6-blade_b-propeller_TolB-like"/>
</dbReference>
<accession>A0A1L9S5C0</accession>